<reference evidence="1" key="1">
    <citation type="journal article" date="2020" name="New Phytol.">
        <title>Comparative genomics reveals dynamic genome evolution in host specialist ectomycorrhizal fungi.</title>
        <authorList>
            <person name="Lofgren L.A."/>
            <person name="Nguyen N.H."/>
            <person name="Vilgalys R."/>
            <person name="Ruytinx J."/>
            <person name="Liao H.L."/>
            <person name="Branco S."/>
            <person name="Kuo A."/>
            <person name="LaButti K."/>
            <person name="Lipzen A."/>
            <person name="Andreopoulos W."/>
            <person name="Pangilinan J."/>
            <person name="Riley R."/>
            <person name="Hundley H."/>
            <person name="Na H."/>
            <person name="Barry K."/>
            <person name="Grigoriev I.V."/>
            <person name="Stajich J.E."/>
            <person name="Kennedy P.G."/>
        </authorList>
    </citation>
    <scope>NUCLEOTIDE SEQUENCE</scope>
    <source>
        <strain evidence="1">FC423</strain>
    </source>
</reference>
<dbReference type="OrthoDB" id="2266637at2759"/>
<keyword evidence="2" id="KW-1185">Reference proteome</keyword>
<protein>
    <recommendedName>
        <fullName evidence="3">Tc1-like transposase DDE domain-containing protein</fullName>
    </recommendedName>
</protein>
<evidence type="ECO:0000313" key="2">
    <source>
        <dbReference type="Proteomes" id="UP000823399"/>
    </source>
</evidence>
<feature type="non-terminal residue" evidence="1">
    <location>
        <position position="1"/>
    </location>
</feature>
<dbReference type="EMBL" id="JABBWM010000012">
    <property type="protein sequence ID" value="KAG2113415.1"/>
    <property type="molecule type" value="Genomic_DNA"/>
</dbReference>
<dbReference type="Proteomes" id="UP000823399">
    <property type="component" value="Unassembled WGS sequence"/>
</dbReference>
<accession>A0A9P7FCH9</accession>
<proteinExistence type="predicted"/>
<gene>
    <name evidence="1" type="ORF">F5147DRAFT_571270</name>
</gene>
<evidence type="ECO:0008006" key="3">
    <source>
        <dbReference type="Google" id="ProtNLM"/>
    </source>
</evidence>
<dbReference type="AlphaFoldDB" id="A0A9P7FCH9"/>
<sequence>ILYLPPYSPDLTPIKESFSTRKLWIIHVFSVSDTLLTDPVDALLEATSCITAEKAHGWFKNACTCTI</sequence>
<evidence type="ECO:0000313" key="1">
    <source>
        <dbReference type="EMBL" id="KAG2113415.1"/>
    </source>
</evidence>
<name>A0A9P7FCH9_9AGAM</name>
<comment type="caution">
    <text evidence="1">The sequence shown here is derived from an EMBL/GenBank/DDBJ whole genome shotgun (WGS) entry which is preliminary data.</text>
</comment>
<organism evidence="1 2">
    <name type="scientific">Suillus discolor</name>
    <dbReference type="NCBI Taxonomy" id="1912936"/>
    <lineage>
        <taxon>Eukaryota</taxon>
        <taxon>Fungi</taxon>
        <taxon>Dikarya</taxon>
        <taxon>Basidiomycota</taxon>
        <taxon>Agaricomycotina</taxon>
        <taxon>Agaricomycetes</taxon>
        <taxon>Agaricomycetidae</taxon>
        <taxon>Boletales</taxon>
        <taxon>Suillineae</taxon>
        <taxon>Suillaceae</taxon>
        <taxon>Suillus</taxon>
    </lineage>
</organism>
<dbReference type="GeneID" id="64693297"/>
<dbReference type="RefSeq" id="XP_041295802.1">
    <property type="nucleotide sequence ID" value="XM_041431038.1"/>
</dbReference>